<sequence length="431" mass="43498">MSDQQPPTEPPQPPMGAPEQPTSPYAPAPSEGAAQQPGAWVPPGQAGPQPSVTADQTAPTVPYGALPLAPGTAPAYGAPPVGQQAYGAPPVGQQAYGAPPVAQPGQYPGLPPQYPGQPLYPAPPGYGVSPGPDTRPKTLAIIAFVLAVVGAVVAFVPVATLFSGVLLLAGFIIGLIALISKKHGGTGLSIAAIVVSVVGWIVSIVMTVVSIGMFGWSTFGGDGSVSQGTETSAPADGLRDGAPVADAKALAITATGFGQASDGTWWYAFELENPNTDAVYDATQLTVEAVGADGTILDSSPEYVTVLPGKSGVAGYFENLGDENVAKIEVRTPPTSDATALPADAGGFQVADVAATADGDGPVVRGTVVSSFGQDQESVLVSAIVRDADGNIVGGEYDVIDRVPAGGRTRFAVRFYDDLPPGATVEVYPSL</sequence>
<keyword evidence="2" id="KW-1133">Transmembrane helix</keyword>
<evidence type="ECO:0000313" key="4">
    <source>
        <dbReference type="Proteomes" id="UP001235064"/>
    </source>
</evidence>
<feature type="transmembrane region" description="Helical" evidence="2">
    <location>
        <begin position="191"/>
        <end position="216"/>
    </location>
</feature>
<organism evidence="3 4">
    <name type="scientific">Microbacterium candidum</name>
    <dbReference type="NCBI Taxonomy" id="3041922"/>
    <lineage>
        <taxon>Bacteria</taxon>
        <taxon>Bacillati</taxon>
        <taxon>Actinomycetota</taxon>
        <taxon>Actinomycetes</taxon>
        <taxon>Micrococcales</taxon>
        <taxon>Microbacteriaceae</taxon>
        <taxon>Microbacterium</taxon>
    </lineage>
</organism>
<feature type="compositionally biased region" description="Polar residues" evidence="1">
    <location>
        <begin position="48"/>
        <end position="59"/>
    </location>
</feature>
<proteinExistence type="predicted"/>
<dbReference type="RefSeq" id="WP_286287704.1">
    <property type="nucleotide sequence ID" value="NZ_JASXSZ010000001.1"/>
</dbReference>
<keyword evidence="2" id="KW-0472">Membrane</keyword>
<evidence type="ECO:0000256" key="2">
    <source>
        <dbReference type="SAM" id="Phobius"/>
    </source>
</evidence>
<dbReference type="EMBL" id="JASXSZ010000001">
    <property type="protein sequence ID" value="MDL9978895.1"/>
    <property type="molecule type" value="Genomic_DNA"/>
</dbReference>
<evidence type="ECO:0000256" key="1">
    <source>
        <dbReference type="SAM" id="MobiDB-lite"/>
    </source>
</evidence>
<accession>A0ABT7MWR4</accession>
<keyword evidence="4" id="KW-1185">Reference proteome</keyword>
<evidence type="ECO:0000313" key="3">
    <source>
        <dbReference type="EMBL" id="MDL9978895.1"/>
    </source>
</evidence>
<evidence type="ECO:0008006" key="5">
    <source>
        <dbReference type="Google" id="ProtNLM"/>
    </source>
</evidence>
<feature type="transmembrane region" description="Helical" evidence="2">
    <location>
        <begin position="138"/>
        <end position="155"/>
    </location>
</feature>
<dbReference type="Proteomes" id="UP001235064">
    <property type="component" value="Unassembled WGS sequence"/>
</dbReference>
<feature type="region of interest" description="Disordered" evidence="1">
    <location>
        <begin position="1"/>
        <end position="65"/>
    </location>
</feature>
<feature type="transmembrane region" description="Helical" evidence="2">
    <location>
        <begin position="161"/>
        <end position="179"/>
    </location>
</feature>
<gene>
    <name evidence="3" type="ORF">QSV35_06100</name>
</gene>
<reference evidence="3 4" key="1">
    <citation type="submission" date="2023-06" db="EMBL/GenBank/DDBJ databases">
        <title>Microbacterium sp. nov., isolated from a waste landfill.</title>
        <authorList>
            <person name="Wen W."/>
        </authorList>
    </citation>
    <scope>NUCLEOTIDE SEQUENCE [LARGE SCALE GENOMIC DNA]</scope>
    <source>
        <strain evidence="3 4">ASV49</strain>
    </source>
</reference>
<feature type="compositionally biased region" description="Pro residues" evidence="1">
    <location>
        <begin position="7"/>
        <end position="16"/>
    </location>
</feature>
<name>A0ABT7MWR4_9MICO</name>
<protein>
    <recommendedName>
        <fullName evidence="5">DUF4190 domain-containing protein</fullName>
    </recommendedName>
</protein>
<keyword evidence="2" id="KW-0812">Transmembrane</keyword>
<comment type="caution">
    <text evidence="3">The sequence shown here is derived from an EMBL/GenBank/DDBJ whole genome shotgun (WGS) entry which is preliminary data.</text>
</comment>